<comment type="caution">
    <text evidence="1">The sequence shown here is derived from an EMBL/GenBank/DDBJ whole genome shotgun (WGS) entry which is preliminary data.</text>
</comment>
<dbReference type="EMBL" id="NEDP02003945">
    <property type="protein sequence ID" value="OWF47348.1"/>
    <property type="molecule type" value="Genomic_DNA"/>
</dbReference>
<name>A0A210QF42_MIZYE</name>
<keyword evidence="2" id="KW-1185">Reference proteome</keyword>
<evidence type="ECO:0000313" key="2">
    <source>
        <dbReference type="Proteomes" id="UP000242188"/>
    </source>
</evidence>
<dbReference type="Proteomes" id="UP000242188">
    <property type="component" value="Unassembled WGS sequence"/>
</dbReference>
<reference evidence="1 2" key="1">
    <citation type="journal article" date="2017" name="Nat. Ecol. Evol.">
        <title>Scallop genome provides insights into evolution of bilaterian karyotype and development.</title>
        <authorList>
            <person name="Wang S."/>
            <person name="Zhang J."/>
            <person name="Jiao W."/>
            <person name="Li J."/>
            <person name="Xun X."/>
            <person name="Sun Y."/>
            <person name="Guo X."/>
            <person name="Huan P."/>
            <person name="Dong B."/>
            <person name="Zhang L."/>
            <person name="Hu X."/>
            <person name="Sun X."/>
            <person name="Wang J."/>
            <person name="Zhao C."/>
            <person name="Wang Y."/>
            <person name="Wang D."/>
            <person name="Huang X."/>
            <person name="Wang R."/>
            <person name="Lv J."/>
            <person name="Li Y."/>
            <person name="Zhang Z."/>
            <person name="Liu B."/>
            <person name="Lu W."/>
            <person name="Hui Y."/>
            <person name="Liang J."/>
            <person name="Zhou Z."/>
            <person name="Hou R."/>
            <person name="Li X."/>
            <person name="Liu Y."/>
            <person name="Li H."/>
            <person name="Ning X."/>
            <person name="Lin Y."/>
            <person name="Zhao L."/>
            <person name="Xing Q."/>
            <person name="Dou J."/>
            <person name="Li Y."/>
            <person name="Mao J."/>
            <person name="Guo H."/>
            <person name="Dou H."/>
            <person name="Li T."/>
            <person name="Mu C."/>
            <person name="Jiang W."/>
            <person name="Fu Q."/>
            <person name="Fu X."/>
            <person name="Miao Y."/>
            <person name="Liu J."/>
            <person name="Yu Q."/>
            <person name="Li R."/>
            <person name="Liao H."/>
            <person name="Li X."/>
            <person name="Kong Y."/>
            <person name="Jiang Z."/>
            <person name="Chourrout D."/>
            <person name="Li R."/>
            <person name="Bao Z."/>
        </authorList>
    </citation>
    <scope>NUCLEOTIDE SEQUENCE [LARGE SCALE GENOMIC DNA]</scope>
    <source>
        <strain evidence="1 2">PY_sf001</strain>
    </source>
</reference>
<accession>A0A210QF42</accession>
<evidence type="ECO:0000313" key="1">
    <source>
        <dbReference type="EMBL" id="OWF47348.1"/>
    </source>
</evidence>
<proteinExistence type="predicted"/>
<sequence length="154" mass="17410">MEALLSTDTEIPVCLSPQKVKEKVKRPRRAVTCTYHTADVTDDEIQMMKLTAQTCREINARAKDQSETIDTKKPPSCNRKASKAILNTYANDAFFVKTTNRPDYVGSLAIARHLVHMPTTMCPDVDKHVEGVYTLRHTLPLACPTCWSLQRNYV</sequence>
<dbReference type="AlphaFoldDB" id="A0A210QF42"/>
<protein>
    <submittedName>
        <fullName evidence="1">Uncharacterized protein</fullName>
    </submittedName>
</protein>
<gene>
    <name evidence="1" type="ORF">KP79_PYT17621</name>
</gene>
<organism evidence="1 2">
    <name type="scientific">Mizuhopecten yessoensis</name>
    <name type="common">Japanese scallop</name>
    <name type="synonym">Patinopecten yessoensis</name>
    <dbReference type="NCBI Taxonomy" id="6573"/>
    <lineage>
        <taxon>Eukaryota</taxon>
        <taxon>Metazoa</taxon>
        <taxon>Spiralia</taxon>
        <taxon>Lophotrochozoa</taxon>
        <taxon>Mollusca</taxon>
        <taxon>Bivalvia</taxon>
        <taxon>Autobranchia</taxon>
        <taxon>Pteriomorphia</taxon>
        <taxon>Pectinida</taxon>
        <taxon>Pectinoidea</taxon>
        <taxon>Pectinidae</taxon>
        <taxon>Mizuhopecten</taxon>
    </lineage>
</organism>